<dbReference type="RefSeq" id="WP_054210578.1">
    <property type="nucleotide sequence ID" value="NZ_LGSZ01000050.1"/>
</dbReference>
<name>A0A0N0MB19_9HYPH</name>
<dbReference type="PATRIC" id="fig|1526658.3.peg.1345"/>
<comment type="caution">
    <text evidence="1">The sequence shown here is derived from an EMBL/GenBank/DDBJ whole genome shotgun (WGS) entry which is preliminary data.</text>
</comment>
<accession>A0A0N0MB19</accession>
<organism evidence="1 2">
    <name type="scientific">Bosea vaviloviae</name>
    <dbReference type="NCBI Taxonomy" id="1526658"/>
    <lineage>
        <taxon>Bacteria</taxon>
        <taxon>Pseudomonadati</taxon>
        <taxon>Pseudomonadota</taxon>
        <taxon>Alphaproteobacteria</taxon>
        <taxon>Hyphomicrobiales</taxon>
        <taxon>Boseaceae</taxon>
        <taxon>Bosea</taxon>
    </lineage>
</organism>
<protein>
    <recommendedName>
        <fullName evidence="3">Bacteriophage protein</fullName>
    </recommendedName>
</protein>
<dbReference type="EMBL" id="LGSZ01000050">
    <property type="protein sequence ID" value="KPH79325.1"/>
    <property type="molecule type" value="Genomic_DNA"/>
</dbReference>
<gene>
    <name evidence="1" type="ORF">AE618_18640</name>
</gene>
<proteinExistence type="predicted"/>
<reference evidence="1 2" key="1">
    <citation type="submission" date="2015-07" db="EMBL/GenBank/DDBJ databases">
        <title>Whole genome sequencing of Bosea vaviloviae isolated from cave pool.</title>
        <authorList>
            <person name="Tan N.E.H."/>
            <person name="Lee Y.P."/>
            <person name="Gan H.M."/>
            <person name="Barton H."/>
            <person name="Savka M.A."/>
        </authorList>
    </citation>
    <scope>NUCLEOTIDE SEQUENCE [LARGE SCALE GENOMIC DNA]</scope>
    <source>
        <strain evidence="1 2">SD260</strain>
    </source>
</reference>
<evidence type="ECO:0008006" key="3">
    <source>
        <dbReference type="Google" id="ProtNLM"/>
    </source>
</evidence>
<dbReference type="AlphaFoldDB" id="A0A0N0MB19"/>
<dbReference type="OrthoDB" id="8449625at2"/>
<dbReference type="Proteomes" id="UP000037822">
    <property type="component" value="Unassembled WGS sequence"/>
</dbReference>
<evidence type="ECO:0000313" key="1">
    <source>
        <dbReference type="EMBL" id="KPH79325.1"/>
    </source>
</evidence>
<sequence>MPLLDVSDILSDPDFADSAVLIRTTVTVDPVTGRTVNAPVETAISVVQTSDKGQNLRRNPEAAISEGTVTFHSTVTFVEGNADAGLDADIVRWNGRDWTVVTVDDYSRYGAGFTVATCRLLDLR</sequence>
<evidence type="ECO:0000313" key="2">
    <source>
        <dbReference type="Proteomes" id="UP000037822"/>
    </source>
</evidence>
<keyword evidence="2" id="KW-1185">Reference proteome</keyword>